<protein>
    <submittedName>
        <fullName evidence="1">Uncharacterized protein</fullName>
    </submittedName>
</protein>
<evidence type="ECO:0000313" key="1">
    <source>
        <dbReference type="EMBL" id="GCE06954.1"/>
    </source>
</evidence>
<reference evidence="2" key="1">
    <citation type="submission" date="2018-12" db="EMBL/GenBank/DDBJ databases">
        <title>Tengunoibacter tsumagoiensis gen. nov., sp. nov., Dictyobacter kobayashii sp. nov., D. alpinus sp. nov., and D. joshuensis sp. nov. and description of Dictyobacteraceae fam. nov. within the order Ktedonobacterales isolated from Tengu-no-mugimeshi.</title>
        <authorList>
            <person name="Wang C.M."/>
            <person name="Zheng Y."/>
            <person name="Sakai Y."/>
            <person name="Toyoda A."/>
            <person name="Minakuchi Y."/>
            <person name="Abe K."/>
            <person name="Yokota A."/>
            <person name="Yabe S."/>
        </authorList>
    </citation>
    <scope>NUCLEOTIDE SEQUENCE [LARGE SCALE GENOMIC DNA]</scope>
    <source>
        <strain evidence="2">S-27</strain>
    </source>
</reference>
<organism evidence="1 2">
    <name type="scientific">Dictyobacter aurantiacus</name>
    <dbReference type="NCBI Taxonomy" id="1936993"/>
    <lineage>
        <taxon>Bacteria</taxon>
        <taxon>Bacillati</taxon>
        <taxon>Chloroflexota</taxon>
        <taxon>Ktedonobacteria</taxon>
        <taxon>Ktedonobacterales</taxon>
        <taxon>Dictyobacteraceae</taxon>
        <taxon>Dictyobacter</taxon>
    </lineage>
</organism>
<dbReference type="Proteomes" id="UP000287224">
    <property type="component" value="Unassembled WGS sequence"/>
</dbReference>
<accession>A0A401ZJF0</accession>
<sequence length="88" mass="9115">MQIRVQGGAGNQFTLDVQHSGSTTATPLATFGADDTTKLTIGEAIVRLEANDVLTVVNTSSGEVTLPENIGGSNPTINASVELWKLSS</sequence>
<comment type="caution">
    <text evidence="1">The sequence shown here is derived from an EMBL/GenBank/DDBJ whole genome shotgun (WGS) entry which is preliminary data.</text>
</comment>
<proteinExistence type="predicted"/>
<dbReference type="EMBL" id="BIFQ01000001">
    <property type="protein sequence ID" value="GCE06954.1"/>
    <property type="molecule type" value="Genomic_DNA"/>
</dbReference>
<name>A0A401ZJF0_9CHLR</name>
<dbReference type="AlphaFoldDB" id="A0A401ZJF0"/>
<gene>
    <name evidence="1" type="ORF">KDAU_42830</name>
</gene>
<evidence type="ECO:0000313" key="2">
    <source>
        <dbReference type="Proteomes" id="UP000287224"/>
    </source>
</evidence>
<keyword evidence="2" id="KW-1185">Reference proteome</keyword>